<organism evidence="2 3">
    <name type="scientific">Rhipicephalus microplus</name>
    <name type="common">Cattle tick</name>
    <name type="synonym">Boophilus microplus</name>
    <dbReference type="NCBI Taxonomy" id="6941"/>
    <lineage>
        <taxon>Eukaryota</taxon>
        <taxon>Metazoa</taxon>
        <taxon>Ecdysozoa</taxon>
        <taxon>Arthropoda</taxon>
        <taxon>Chelicerata</taxon>
        <taxon>Arachnida</taxon>
        <taxon>Acari</taxon>
        <taxon>Parasitiformes</taxon>
        <taxon>Ixodida</taxon>
        <taxon>Ixodoidea</taxon>
        <taxon>Ixodidae</taxon>
        <taxon>Rhipicephalinae</taxon>
        <taxon>Rhipicephalus</taxon>
        <taxon>Boophilus</taxon>
    </lineage>
</organism>
<dbReference type="AlphaFoldDB" id="A0A9J6E3Q4"/>
<dbReference type="VEuPathDB" id="VectorBase:LOC119167668"/>
<sequence length="128" mass="14392">MPTEVRSPIPAEHVRTDEPPVSPEEAVPHPDASLREQSSTPTLVADHHAPELVQACTRGAARSFITMSRCCVRAVYEDQLKHCANWWSRMVVVVRACFAQSAITVYQTYLWFRTKPLVGRLFRSANTA</sequence>
<proteinExistence type="predicted"/>
<dbReference type="Proteomes" id="UP000821866">
    <property type="component" value="Chromosome 4"/>
</dbReference>
<gene>
    <name evidence="2" type="ORF">HPB51_023695</name>
</gene>
<evidence type="ECO:0000313" key="2">
    <source>
        <dbReference type="EMBL" id="KAH8029155.1"/>
    </source>
</evidence>
<reference evidence="2" key="2">
    <citation type="submission" date="2021-09" db="EMBL/GenBank/DDBJ databases">
        <authorList>
            <person name="Jia N."/>
            <person name="Wang J."/>
            <person name="Shi W."/>
            <person name="Du L."/>
            <person name="Sun Y."/>
            <person name="Zhan W."/>
            <person name="Jiang J."/>
            <person name="Wang Q."/>
            <person name="Zhang B."/>
            <person name="Ji P."/>
            <person name="Sakyi L.B."/>
            <person name="Cui X."/>
            <person name="Yuan T."/>
            <person name="Jiang B."/>
            <person name="Yang W."/>
            <person name="Lam T.T.-Y."/>
            <person name="Chang Q."/>
            <person name="Ding S."/>
            <person name="Wang X."/>
            <person name="Zhu J."/>
            <person name="Ruan X."/>
            <person name="Zhao L."/>
            <person name="Wei J."/>
            <person name="Que T."/>
            <person name="Du C."/>
            <person name="Cheng J."/>
            <person name="Dai P."/>
            <person name="Han X."/>
            <person name="Huang E."/>
            <person name="Gao Y."/>
            <person name="Liu J."/>
            <person name="Shao H."/>
            <person name="Ye R."/>
            <person name="Li L."/>
            <person name="Wei W."/>
            <person name="Wang X."/>
            <person name="Wang C."/>
            <person name="Huo Q."/>
            <person name="Li W."/>
            <person name="Guo W."/>
            <person name="Chen H."/>
            <person name="Chen S."/>
            <person name="Zhou L."/>
            <person name="Zhou L."/>
            <person name="Ni X."/>
            <person name="Tian J."/>
            <person name="Zhou Y."/>
            <person name="Sheng Y."/>
            <person name="Liu T."/>
            <person name="Pan Y."/>
            <person name="Xia L."/>
            <person name="Li J."/>
            <person name="Zhao F."/>
            <person name="Cao W."/>
        </authorList>
    </citation>
    <scope>NUCLEOTIDE SEQUENCE</scope>
    <source>
        <strain evidence="2">Rmic-2018</strain>
        <tissue evidence="2">Larvae</tissue>
    </source>
</reference>
<protein>
    <submittedName>
        <fullName evidence="2">Uncharacterized protein</fullName>
    </submittedName>
</protein>
<evidence type="ECO:0000256" key="1">
    <source>
        <dbReference type="SAM" id="MobiDB-lite"/>
    </source>
</evidence>
<comment type="caution">
    <text evidence="2">The sequence shown here is derived from an EMBL/GenBank/DDBJ whole genome shotgun (WGS) entry which is preliminary data.</text>
</comment>
<dbReference type="EMBL" id="JABSTU010000006">
    <property type="protein sequence ID" value="KAH8029155.1"/>
    <property type="molecule type" value="Genomic_DNA"/>
</dbReference>
<name>A0A9J6E3Q4_RHIMP</name>
<accession>A0A9J6E3Q4</accession>
<evidence type="ECO:0000313" key="3">
    <source>
        <dbReference type="Proteomes" id="UP000821866"/>
    </source>
</evidence>
<feature type="region of interest" description="Disordered" evidence="1">
    <location>
        <begin position="1"/>
        <end position="41"/>
    </location>
</feature>
<keyword evidence="3" id="KW-1185">Reference proteome</keyword>
<reference evidence="2" key="1">
    <citation type="journal article" date="2020" name="Cell">
        <title>Large-Scale Comparative Analyses of Tick Genomes Elucidate Their Genetic Diversity and Vector Capacities.</title>
        <authorList>
            <consortium name="Tick Genome and Microbiome Consortium (TIGMIC)"/>
            <person name="Jia N."/>
            <person name="Wang J."/>
            <person name="Shi W."/>
            <person name="Du L."/>
            <person name="Sun Y."/>
            <person name="Zhan W."/>
            <person name="Jiang J.F."/>
            <person name="Wang Q."/>
            <person name="Zhang B."/>
            <person name="Ji P."/>
            <person name="Bell-Sakyi L."/>
            <person name="Cui X.M."/>
            <person name="Yuan T.T."/>
            <person name="Jiang B.G."/>
            <person name="Yang W.F."/>
            <person name="Lam T.T."/>
            <person name="Chang Q.C."/>
            <person name="Ding S.J."/>
            <person name="Wang X.J."/>
            <person name="Zhu J.G."/>
            <person name="Ruan X.D."/>
            <person name="Zhao L."/>
            <person name="Wei J.T."/>
            <person name="Ye R.Z."/>
            <person name="Que T.C."/>
            <person name="Du C.H."/>
            <person name="Zhou Y.H."/>
            <person name="Cheng J.X."/>
            <person name="Dai P.F."/>
            <person name="Guo W.B."/>
            <person name="Han X.H."/>
            <person name="Huang E.J."/>
            <person name="Li L.F."/>
            <person name="Wei W."/>
            <person name="Gao Y.C."/>
            <person name="Liu J.Z."/>
            <person name="Shao H.Z."/>
            <person name="Wang X."/>
            <person name="Wang C.C."/>
            <person name="Yang T.C."/>
            <person name="Huo Q.B."/>
            <person name="Li W."/>
            <person name="Chen H.Y."/>
            <person name="Chen S.E."/>
            <person name="Zhou L.G."/>
            <person name="Ni X.B."/>
            <person name="Tian J.H."/>
            <person name="Sheng Y."/>
            <person name="Liu T."/>
            <person name="Pan Y.S."/>
            <person name="Xia L.Y."/>
            <person name="Li J."/>
            <person name="Zhao F."/>
            <person name="Cao W.C."/>
        </authorList>
    </citation>
    <scope>NUCLEOTIDE SEQUENCE</scope>
    <source>
        <strain evidence="2">Rmic-2018</strain>
    </source>
</reference>